<comment type="caution">
    <text evidence="2">The sequence shown here is derived from an EMBL/GenBank/DDBJ whole genome shotgun (WGS) entry which is preliminary data.</text>
</comment>
<dbReference type="RefSeq" id="WP_252444935.1">
    <property type="nucleotide sequence ID" value="NZ_JAGSOV010000072.1"/>
</dbReference>
<proteinExistence type="predicted"/>
<feature type="signal peptide" evidence="1">
    <location>
        <begin position="1"/>
        <end position="27"/>
    </location>
</feature>
<evidence type="ECO:0000256" key="1">
    <source>
        <dbReference type="SAM" id="SignalP"/>
    </source>
</evidence>
<evidence type="ECO:0000313" key="2">
    <source>
        <dbReference type="EMBL" id="MCO1659862.1"/>
    </source>
</evidence>
<protein>
    <recommendedName>
        <fullName evidence="4">Peptidase inhibitor family I36</fullName>
    </recommendedName>
</protein>
<sequence>MRRAQLWATIGAVAATLLLTTAAPAAAESGRAQPAAPATASAVPTLFGDEVRGTFSRGGVPVLPRNALDDYPCYFGSFGCREPVLDPGDLRRGDTALTYTVDRAPLSACYATGDWLSVRFEDDTWGPMEGLVPALAVDLGSAEPGWC</sequence>
<keyword evidence="1" id="KW-0732">Signal</keyword>
<reference evidence="2" key="1">
    <citation type="submission" date="2021-04" db="EMBL/GenBank/DDBJ databases">
        <title>Pseudonocardia sp. nov., isolated from sandy soil of mangrove forest.</title>
        <authorList>
            <person name="Zan Z."/>
            <person name="Huang R."/>
            <person name="Liu W."/>
        </authorList>
    </citation>
    <scope>NUCLEOTIDE SEQUENCE</scope>
    <source>
        <strain evidence="2">S2-4</strain>
    </source>
</reference>
<evidence type="ECO:0000313" key="3">
    <source>
        <dbReference type="Proteomes" id="UP001165283"/>
    </source>
</evidence>
<keyword evidence="3" id="KW-1185">Reference proteome</keyword>
<accession>A0ABT1A9Z8</accession>
<organism evidence="2 3">
    <name type="scientific">Pseudonocardia humida</name>
    <dbReference type="NCBI Taxonomy" id="2800819"/>
    <lineage>
        <taxon>Bacteria</taxon>
        <taxon>Bacillati</taxon>
        <taxon>Actinomycetota</taxon>
        <taxon>Actinomycetes</taxon>
        <taxon>Pseudonocardiales</taxon>
        <taxon>Pseudonocardiaceae</taxon>
        <taxon>Pseudonocardia</taxon>
    </lineage>
</organism>
<name>A0ABT1A9Z8_9PSEU</name>
<dbReference type="EMBL" id="JAGSOV010000072">
    <property type="protein sequence ID" value="MCO1659862.1"/>
    <property type="molecule type" value="Genomic_DNA"/>
</dbReference>
<evidence type="ECO:0008006" key="4">
    <source>
        <dbReference type="Google" id="ProtNLM"/>
    </source>
</evidence>
<gene>
    <name evidence="2" type="ORF">KDL28_32845</name>
</gene>
<dbReference type="Proteomes" id="UP001165283">
    <property type="component" value="Unassembled WGS sequence"/>
</dbReference>
<feature type="chain" id="PRO_5046310857" description="Peptidase inhibitor family I36" evidence="1">
    <location>
        <begin position="28"/>
        <end position="147"/>
    </location>
</feature>